<evidence type="ECO:0000313" key="7">
    <source>
        <dbReference type="Proteomes" id="UP001230051"/>
    </source>
</evidence>
<dbReference type="GO" id="GO:0043124">
    <property type="term" value="P:negative regulation of canonical NF-kappaB signal transduction"/>
    <property type="evidence" value="ECO:0007669"/>
    <property type="project" value="InterPro"/>
</dbReference>
<dbReference type="PANTHER" id="PTHR15249:SF0">
    <property type="entry name" value="TRAF FAMILY MEMBER-ASSOCIATED NF-KAPPA-B ACTIVATOR"/>
    <property type="match status" value="1"/>
</dbReference>
<dbReference type="Proteomes" id="UP001230051">
    <property type="component" value="Unassembled WGS sequence"/>
</dbReference>
<dbReference type="Pfam" id="PF12845">
    <property type="entry name" value="TBD"/>
    <property type="match status" value="1"/>
</dbReference>
<reference evidence="6" key="1">
    <citation type="submission" date="2022-02" db="EMBL/GenBank/DDBJ databases">
        <title>Atlantic sturgeon de novo genome assembly.</title>
        <authorList>
            <person name="Stock M."/>
            <person name="Klopp C."/>
            <person name="Guiguen Y."/>
            <person name="Cabau C."/>
            <person name="Parinello H."/>
            <person name="Santidrian Yebra-Pimentel E."/>
            <person name="Kuhl H."/>
            <person name="Dirks R.P."/>
            <person name="Guessner J."/>
            <person name="Wuertz S."/>
            <person name="Du K."/>
            <person name="Schartl M."/>
        </authorList>
    </citation>
    <scope>NUCLEOTIDE SEQUENCE</scope>
    <source>
        <strain evidence="6">STURGEONOMICS-FGT-2020</strain>
        <tissue evidence="6">Whole blood</tissue>
    </source>
</reference>
<dbReference type="InterPro" id="IPR039669">
    <property type="entry name" value="TANK"/>
</dbReference>
<evidence type="ECO:0000313" key="6">
    <source>
        <dbReference type="EMBL" id="KAK1165720.1"/>
    </source>
</evidence>
<proteinExistence type="predicted"/>
<evidence type="ECO:0000259" key="5">
    <source>
        <dbReference type="Pfam" id="PF12845"/>
    </source>
</evidence>
<keyword evidence="1" id="KW-0597">Phosphoprotein</keyword>
<dbReference type="InterPro" id="IPR024581">
    <property type="entry name" value="TBD"/>
</dbReference>
<keyword evidence="2 3" id="KW-0175">Coiled coil</keyword>
<name>A0AAD8G208_ACIOX</name>
<feature type="coiled-coil region" evidence="3">
    <location>
        <begin position="23"/>
        <end position="61"/>
    </location>
</feature>
<organism evidence="6 7">
    <name type="scientific">Acipenser oxyrinchus oxyrinchus</name>
    <dbReference type="NCBI Taxonomy" id="40147"/>
    <lineage>
        <taxon>Eukaryota</taxon>
        <taxon>Metazoa</taxon>
        <taxon>Chordata</taxon>
        <taxon>Craniata</taxon>
        <taxon>Vertebrata</taxon>
        <taxon>Euteleostomi</taxon>
        <taxon>Actinopterygii</taxon>
        <taxon>Chondrostei</taxon>
        <taxon>Acipenseriformes</taxon>
        <taxon>Acipenseridae</taxon>
        <taxon>Acipenser</taxon>
    </lineage>
</organism>
<dbReference type="AlphaFoldDB" id="A0AAD8G208"/>
<keyword evidence="7" id="KW-1185">Reference proteome</keyword>
<evidence type="ECO:0000256" key="2">
    <source>
        <dbReference type="ARBA" id="ARBA00023054"/>
    </source>
</evidence>
<protein>
    <submittedName>
        <fullName evidence="6">TRAF family member-associated NF-kappa-B activator isoform X1</fullName>
    </submittedName>
</protein>
<evidence type="ECO:0000256" key="1">
    <source>
        <dbReference type="ARBA" id="ARBA00022553"/>
    </source>
</evidence>
<dbReference type="PANTHER" id="PTHR15249">
    <property type="entry name" value="TRAF FAMILY MEMBER-ASSOCIATED NF-KAPPA-B ACTIVATOR"/>
    <property type="match status" value="1"/>
</dbReference>
<sequence>MERKMGDQLNKAYEAYRQACIEKECAKKELLQKTEAYERHINELKLQLEEQSKLIAELRAQQSSAGSSSRGNVKGSENILEGRETVLQTHRKNESQSLLPHGQLHKNQAVTSHRENLAMANLNIAESAPRKSVPYPGSGTAIDERKEVVEAFNEIRGTLQIIQNTTRKQKDHLNKLRIKNEAANEGQFSMPIQCTDVTVEQGALKPTKNTNAIKEISSASITSRGVSPEDEDCLESISNLSVTFPPTDLEYDFLNSAPEKPVALATGRTFTAFTKDSDEVTQPEHAPNCRRIDWEPLAPGSDINPSNMAMPTASSTTLDTFPPEVVRGPQQPFWSPHNSEDCADPEQNANPSRCEFCQAMLPAGIASNRDEFLRHLNSHFKDPASNGF</sequence>
<dbReference type="EMBL" id="JAGXEW010000012">
    <property type="protein sequence ID" value="KAK1165720.1"/>
    <property type="molecule type" value="Genomic_DNA"/>
</dbReference>
<feature type="region of interest" description="Disordered" evidence="4">
    <location>
        <begin position="293"/>
        <end position="315"/>
    </location>
</feature>
<feature type="compositionally biased region" description="Polar residues" evidence="4">
    <location>
        <begin position="303"/>
        <end position="315"/>
    </location>
</feature>
<evidence type="ECO:0000256" key="4">
    <source>
        <dbReference type="SAM" id="MobiDB-lite"/>
    </source>
</evidence>
<gene>
    <name evidence="6" type="primary">TANK</name>
    <name evidence="6" type="ORF">AOXY_G14325</name>
</gene>
<evidence type="ECO:0000256" key="3">
    <source>
        <dbReference type="SAM" id="Coils"/>
    </source>
</evidence>
<feature type="domain" description="Tbk1/Ikki binding" evidence="5">
    <location>
        <begin position="143"/>
        <end position="196"/>
    </location>
</feature>
<accession>A0AAD8G208</accession>
<comment type="caution">
    <text evidence="6">The sequence shown here is derived from an EMBL/GenBank/DDBJ whole genome shotgun (WGS) entry which is preliminary data.</text>
</comment>